<dbReference type="Pfam" id="PF12811">
    <property type="entry name" value="BaxI_1"/>
    <property type="match status" value="1"/>
</dbReference>
<feature type="transmembrane region" description="Helical" evidence="1">
    <location>
        <begin position="175"/>
        <end position="199"/>
    </location>
</feature>
<comment type="caution">
    <text evidence="2">The sequence shown here is derived from an EMBL/GenBank/DDBJ whole genome shotgun (WGS) entry which is preliminary data.</text>
</comment>
<evidence type="ECO:0000313" key="3">
    <source>
        <dbReference type="Proteomes" id="UP000571183"/>
    </source>
</evidence>
<dbReference type="EMBL" id="JACIFD010000009">
    <property type="protein sequence ID" value="MBB4071704.1"/>
    <property type="molecule type" value="Genomic_DNA"/>
</dbReference>
<dbReference type="PANTHER" id="PTHR41282:SF1">
    <property type="entry name" value="CONSERVED TRANSMEMBRANE PROTEIN-RELATED"/>
    <property type="match status" value="1"/>
</dbReference>
<keyword evidence="1" id="KW-1133">Transmembrane helix</keyword>
<organism evidence="2 3">
    <name type="scientific">Canibacter oris</name>
    <dbReference type="NCBI Taxonomy" id="1365628"/>
    <lineage>
        <taxon>Bacteria</taxon>
        <taxon>Bacillati</taxon>
        <taxon>Actinomycetota</taxon>
        <taxon>Actinomycetes</taxon>
        <taxon>Micrococcales</taxon>
        <taxon>Microbacteriaceae</taxon>
        <taxon>Canibacter</taxon>
    </lineage>
</organism>
<accession>A0A840DF54</accession>
<keyword evidence="1" id="KW-0472">Membrane</keyword>
<feature type="transmembrane region" description="Helical" evidence="1">
    <location>
        <begin position="72"/>
        <end position="105"/>
    </location>
</feature>
<reference evidence="2" key="1">
    <citation type="submission" date="2020-08" db="EMBL/GenBank/DDBJ databases">
        <title>Sequencing the genomes of 1000 actinobacteria strains.</title>
        <authorList>
            <person name="Klenk H.-P."/>
        </authorList>
    </citation>
    <scope>NUCLEOTIDE SEQUENCE [LARGE SCALE GENOMIC DNA]</scope>
    <source>
        <strain evidence="2">DSM 27064</strain>
    </source>
</reference>
<proteinExistence type="predicted"/>
<feature type="transmembrane region" description="Helical" evidence="1">
    <location>
        <begin position="253"/>
        <end position="276"/>
    </location>
</feature>
<gene>
    <name evidence="2" type="ORF">F5897_001018</name>
</gene>
<dbReference type="Proteomes" id="UP000571183">
    <property type="component" value="Unassembled WGS sequence"/>
</dbReference>
<keyword evidence="3" id="KW-1185">Reference proteome</keyword>
<dbReference type="AlphaFoldDB" id="A0A840DF54"/>
<protein>
    <submittedName>
        <fullName evidence="2">Putative YccA/Bax inhibitor family protein</fullName>
    </submittedName>
</protein>
<dbReference type="InterPro" id="IPR010539">
    <property type="entry name" value="BaxI_1-like"/>
</dbReference>
<keyword evidence="1" id="KW-0812">Transmembrane</keyword>
<feature type="transmembrane region" description="Helical" evidence="1">
    <location>
        <begin position="211"/>
        <end position="232"/>
    </location>
</feature>
<dbReference type="RefSeq" id="WP_183304713.1">
    <property type="nucleotide sequence ID" value="NZ_JACIFD010000009.1"/>
</dbReference>
<sequence>MSNPAFSNMPAFTDRTLTQQELEELYRQPAAQKGVERAVRTAQAGGPMPTMGSVMGGSATPMTYENTIQKTAALFGVLLLAAVVGWNIPLLALPGALVGLGLALVIAFKKQISVPLFFAYAVAEGLFVGGISGIFNAQWAGIVFQAVLGTLIVFGVTLALFRSGKIRASAKMNKIALIALIGYAVFSLVNFGLMMFGVIDDPWGLRGVQVFGIPLGVIIGVFAIGLAAYCLVMDFDFIQRGVENQLDQKYGWMGAYGLLVTLVWLYLEILRLLAILRGNE</sequence>
<dbReference type="PANTHER" id="PTHR41282">
    <property type="entry name" value="CONSERVED TRANSMEMBRANE PROTEIN-RELATED"/>
    <property type="match status" value="1"/>
</dbReference>
<name>A0A840DF54_9MICO</name>
<evidence type="ECO:0000256" key="1">
    <source>
        <dbReference type="SAM" id="Phobius"/>
    </source>
</evidence>
<feature type="transmembrane region" description="Helical" evidence="1">
    <location>
        <begin position="142"/>
        <end position="163"/>
    </location>
</feature>
<evidence type="ECO:0000313" key="2">
    <source>
        <dbReference type="EMBL" id="MBB4071704.1"/>
    </source>
</evidence>
<feature type="transmembrane region" description="Helical" evidence="1">
    <location>
        <begin position="117"/>
        <end position="136"/>
    </location>
</feature>